<protein>
    <submittedName>
        <fullName evidence="1">Uncharacterized protein</fullName>
    </submittedName>
</protein>
<evidence type="ECO:0000313" key="1">
    <source>
        <dbReference type="EMBL" id="GGX56290.1"/>
    </source>
</evidence>
<comment type="caution">
    <text evidence="1">The sequence shown here is derived from an EMBL/GenBank/DDBJ whole genome shotgun (WGS) entry which is preliminary data.</text>
</comment>
<organism evidence="1 2">
    <name type="scientific">Litorimonas cladophorae</name>
    <dbReference type="NCBI Taxonomy" id="1220491"/>
    <lineage>
        <taxon>Bacteria</taxon>
        <taxon>Pseudomonadati</taxon>
        <taxon>Pseudomonadota</taxon>
        <taxon>Alphaproteobacteria</taxon>
        <taxon>Maricaulales</taxon>
        <taxon>Robiginitomaculaceae</taxon>
    </lineage>
</organism>
<gene>
    <name evidence="1" type="ORF">GCM10011309_01280</name>
</gene>
<dbReference type="Gene3D" id="1.10.3680.10">
    <property type="entry name" value="TerB-like"/>
    <property type="match status" value="1"/>
</dbReference>
<reference evidence="1 2" key="1">
    <citation type="journal article" date="2014" name="Int. J. Syst. Evol. Microbiol.">
        <title>Complete genome sequence of Corynebacterium casei LMG S-19264T (=DSM 44701T), isolated from a smear-ripened cheese.</title>
        <authorList>
            <consortium name="US DOE Joint Genome Institute (JGI-PGF)"/>
            <person name="Walter F."/>
            <person name="Albersmeier A."/>
            <person name="Kalinowski J."/>
            <person name="Ruckert C."/>
        </authorList>
    </citation>
    <scope>NUCLEOTIDE SEQUENCE [LARGE SCALE GENOMIC DNA]</scope>
    <source>
        <strain evidence="1 2">KCTC 23968</strain>
    </source>
</reference>
<dbReference type="SUPFAM" id="SSF158682">
    <property type="entry name" value="TerB-like"/>
    <property type="match status" value="1"/>
</dbReference>
<dbReference type="RefSeq" id="WP_189579908.1">
    <property type="nucleotide sequence ID" value="NZ_BMYV01000001.1"/>
</dbReference>
<proteinExistence type="predicted"/>
<dbReference type="EMBL" id="BMYV01000001">
    <property type="protein sequence ID" value="GGX56290.1"/>
    <property type="molecule type" value="Genomic_DNA"/>
</dbReference>
<name>A0A918KAN2_9PROT</name>
<dbReference type="InterPro" id="IPR029024">
    <property type="entry name" value="TerB-like"/>
</dbReference>
<accession>A0A918KAN2</accession>
<keyword evidence="2" id="KW-1185">Reference proteome</keyword>
<dbReference type="Proteomes" id="UP000600865">
    <property type="component" value="Unassembled WGS sequence"/>
</dbReference>
<sequence>MAFTHDDILLPLAITVIIDRKVRSPEMQSLATQATGLFELFELEPMEDNDIQEWFKAHSKDLETKLKGERRNTLVLRALSRFKEERDVEAIYDAMVSISVSDKEYVVSESELIKSAAAIWGFPRPPIKVDRS</sequence>
<evidence type="ECO:0000313" key="2">
    <source>
        <dbReference type="Proteomes" id="UP000600865"/>
    </source>
</evidence>
<dbReference type="AlphaFoldDB" id="A0A918KAN2"/>